<evidence type="ECO:0000313" key="3">
    <source>
        <dbReference type="Proteomes" id="UP000185207"/>
    </source>
</evidence>
<dbReference type="RefSeq" id="WP_074235750.1">
    <property type="nucleotide sequence ID" value="NZ_FSRK01000002.1"/>
</dbReference>
<dbReference type="InterPro" id="IPR023213">
    <property type="entry name" value="CAT-like_dom_sf"/>
</dbReference>
<feature type="active site" description="Proton acceptor" evidence="1">
    <location>
        <position position="187"/>
    </location>
</feature>
<dbReference type="SUPFAM" id="SSF52777">
    <property type="entry name" value="CoA-dependent acyltransferases"/>
    <property type="match status" value="1"/>
</dbReference>
<organism evidence="2 3">
    <name type="scientific">Epilithonimonas zeae</name>
    <dbReference type="NCBI Taxonomy" id="1416779"/>
    <lineage>
        <taxon>Bacteria</taxon>
        <taxon>Pseudomonadati</taxon>
        <taxon>Bacteroidota</taxon>
        <taxon>Flavobacteriia</taxon>
        <taxon>Flavobacteriales</taxon>
        <taxon>Weeksellaceae</taxon>
        <taxon>Chryseobacterium group</taxon>
        <taxon>Epilithonimonas</taxon>
    </lineage>
</organism>
<dbReference type="PANTHER" id="PTHR38474">
    <property type="entry name" value="SLR0299 PROTEIN"/>
    <property type="match status" value="1"/>
</dbReference>
<dbReference type="SMART" id="SM01059">
    <property type="entry name" value="CAT"/>
    <property type="match status" value="1"/>
</dbReference>
<protein>
    <submittedName>
        <fullName evidence="2">Chloramphenicol O-acetyltransferase type A</fullName>
    </submittedName>
</protein>
<accession>A0A1N6IDF2</accession>
<dbReference type="PANTHER" id="PTHR38474:SF1">
    <property type="entry name" value="SLR0299 PROTEIN"/>
    <property type="match status" value="1"/>
</dbReference>
<sequence length="211" mass="24685">MKTIDVENWKRKEHFEFFSGMKSPYFGIVTEVDCTETYQFAKENNESFFAHYLHKSMKAINSVEEFGYRIVNDEVIAFDIVHVGSTIARNDGTFGFSFFEYSDDFQIFNQNLQKEIDEVQNSTGLRIRNEELSPNHIRHSTMPWTSFTGLLHPTDFDPKESIPKIVFGKFSEKNGRKMLPISVEAHHGLMDGFHLAKYLEEFQNQLNLKKY</sequence>
<dbReference type="Pfam" id="PF00302">
    <property type="entry name" value="CAT"/>
    <property type="match status" value="1"/>
</dbReference>
<dbReference type="InterPro" id="IPR001707">
    <property type="entry name" value="Cmp_AcTrfase"/>
</dbReference>
<dbReference type="AlphaFoldDB" id="A0A1N6IDF2"/>
<dbReference type="STRING" id="1416779.SAMN05444409_2556"/>
<gene>
    <name evidence="2" type="ORF">SAMN05444409_2556</name>
</gene>
<dbReference type="OrthoDB" id="9801766at2"/>
<dbReference type="GO" id="GO:0008811">
    <property type="term" value="F:chloramphenicol O-acetyltransferase activity"/>
    <property type="evidence" value="ECO:0007669"/>
    <property type="project" value="InterPro"/>
</dbReference>
<dbReference type="Proteomes" id="UP000185207">
    <property type="component" value="Unassembled WGS sequence"/>
</dbReference>
<keyword evidence="2" id="KW-0808">Transferase</keyword>
<dbReference type="PIRSF" id="PIRSF000440">
    <property type="entry name" value="CAT"/>
    <property type="match status" value="1"/>
</dbReference>
<keyword evidence="3" id="KW-1185">Reference proteome</keyword>
<evidence type="ECO:0000256" key="1">
    <source>
        <dbReference type="PIRSR" id="PIRSR000440-1"/>
    </source>
</evidence>
<dbReference type="Gene3D" id="3.30.559.10">
    <property type="entry name" value="Chloramphenicol acetyltransferase-like domain"/>
    <property type="match status" value="1"/>
</dbReference>
<proteinExistence type="predicted"/>
<reference evidence="3" key="1">
    <citation type="submission" date="2016-11" db="EMBL/GenBank/DDBJ databases">
        <authorList>
            <person name="Varghese N."/>
            <person name="Submissions S."/>
        </authorList>
    </citation>
    <scope>NUCLEOTIDE SEQUENCE [LARGE SCALE GENOMIC DNA]</scope>
    <source>
        <strain evidence="3">DSM 27623</strain>
    </source>
</reference>
<evidence type="ECO:0000313" key="2">
    <source>
        <dbReference type="EMBL" id="SIO30042.1"/>
    </source>
</evidence>
<name>A0A1N6IDF2_9FLAO</name>
<dbReference type="EMBL" id="FSRK01000002">
    <property type="protein sequence ID" value="SIO30042.1"/>
    <property type="molecule type" value="Genomic_DNA"/>
</dbReference>